<dbReference type="GO" id="GO:0003700">
    <property type="term" value="F:DNA-binding transcription factor activity"/>
    <property type="evidence" value="ECO:0007669"/>
    <property type="project" value="TreeGrafter"/>
</dbReference>
<evidence type="ECO:0000256" key="1">
    <source>
        <dbReference type="ARBA" id="ARBA00004123"/>
    </source>
</evidence>
<accession>A0A9P9WET3</accession>
<dbReference type="SMART" id="SM01252">
    <property type="entry name" value="KilA-N"/>
    <property type="match status" value="1"/>
</dbReference>
<dbReference type="Proteomes" id="UP000829685">
    <property type="component" value="Unassembled WGS sequence"/>
</dbReference>
<dbReference type="GO" id="GO:0045944">
    <property type="term" value="P:positive regulation of transcription by RNA polymerase II"/>
    <property type="evidence" value="ECO:0007669"/>
    <property type="project" value="TreeGrafter"/>
</dbReference>
<gene>
    <name evidence="10" type="ORF">JX265_010271</name>
</gene>
<dbReference type="Gene3D" id="3.10.260.10">
    <property type="entry name" value="Transcription regulator HTH, APSES-type DNA-binding domain"/>
    <property type="match status" value="1"/>
</dbReference>
<evidence type="ECO:0000313" key="10">
    <source>
        <dbReference type="EMBL" id="KAI1859822.1"/>
    </source>
</evidence>
<keyword evidence="6" id="KW-0804">Transcription</keyword>
<keyword evidence="11" id="KW-1185">Reference proteome</keyword>
<dbReference type="InterPro" id="IPR003163">
    <property type="entry name" value="Tscrpt_reg_HTH_APSES-type"/>
</dbReference>
<dbReference type="InterPro" id="IPR018004">
    <property type="entry name" value="KilA/APSES_HTH"/>
</dbReference>
<evidence type="ECO:0000259" key="9">
    <source>
        <dbReference type="PROSITE" id="PS51299"/>
    </source>
</evidence>
<protein>
    <recommendedName>
        <fullName evidence="9">HTH APSES-type domain-containing protein</fullName>
    </recommendedName>
</protein>
<dbReference type="PANTHER" id="PTHR47792:SF1">
    <property type="entry name" value="PROTEIN SOK2-RELATED"/>
    <property type="match status" value="1"/>
</dbReference>
<feature type="region of interest" description="Disordered" evidence="8">
    <location>
        <begin position="520"/>
        <end position="588"/>
    </location>
</feature>
<feature type="compositionally biased region" description="Low complexity" evidence="8">
    <location>
        <begin position="466"/>
        <end position="489"/>
    </location>
</feature>
<feature type="region of interest" description="Disordered" evidence="8">
    <location>
        <begin position="320"/>
        <end position="385"/>
    </location>
</feature>
<comment type="caution">
    <text evidence="10">The sequence shown here is derived from an EMBL/GenBank/DDBJ whole genome shotgun (WGS) entry which is preliminary data.</text>
</comment>
<feature type="region of interest" description="Disordered" evidence="8">
    <location>
        <begin position="816"/>
        <end position="837"/>
    </location>
</feature>
<feature type="region of interest" description="Disordered" evidence="8">
    <location>
        <begin position="236"/>
        <end position="271"/>
    </location>
</feature>
<dbReference type="EMBL" id="JAFIMR010000033">
    <property type="protein sequence ID" value="KAI1859822.1"/>
    <property type="molecule type" value="Genomic_DNA"/>
</dbReference>
<comment type="subcellular location">
    <subcellularLocation>
        <location evidence="1">Nucleus</location>
    </subcellularLocation>
</comment>
<feature type="region of interest" description="Disordered" evidence="8">
    <location>
        <begin position="414"/>
        <end position="489"/>
    </location>
</feature>
<dbReference type="GO" id="GO:0043565">
    <property type="term" value="F:sequence-specific DNA binding"/>
    <property type="evidence" value="ECO:0007669"/>
    <property type="project" value="TreeGrafter"/>
</dbReference>
<evidence type="ECO:0000256" key="3">
    <source>
        <dbReference type="ARBA" id="ARBA00022969"/>
    </source>
</evidence>
<sequence>MATEIGYAVVPPSWRLSRQTRQIVSPPRASQSNNHYVVMSSAQGVGPYSPNSYQNGYSNPSVLPMIPKKKEAPDVMIAMDNTRPTSHTHRSVDTTGQVQPAGMKPRVTATLWEDEGSLCFQVEARGICVARREDNHMINGTKLLNVAGMTRGRRDGVLKSEKVKHVVKTGPMHLKGVWVPFEKALEFANKERITEMLYPLFVHNIGALLYHPTNQTRTNQVLAAVERRKAEQNRLIDHPGQQDSSYAWSESSRHPTFPTPPASNRSSMISGGHQWNLGGSTEAYGAAVNLYKEERPETPTATPRGSLGSIQHYPRNLEVTQSDERSLGSANKSGVEVPPPESSNHDRLRSKHGKVGSTISLQEPPMSDHNKASSQAISSPVKWDLGDGYREEAEHTDSVREGTTESEPSITAILDVESSNSHPKEEGHETYFGRNPKSDGMNLYNFEGSLPGTRGKRERLCVPNASLSPSQTSPQSDSESSSDSEPTLLTRHDRKHLLVERLMRYFFELFSSCRSPTLITTTPGSGSAGHTGVTRNPESSESTADGIASRSKAPDRSQEGAGKRACDDDDDDRDESQPAKRLRVPGSRHTAPKRLACPYFKNDPEHFLLARSCSGPGWDTVHRIKEHLDRNHALPPSCVRCYTAFKTDADRDAHMRSEEQCMIKERPARMHGFDPSQKDKLKSRPKGYKQMSEAQKWCHVYKILFPETEVAEIPSPYYEFRSLRDPGHPVDPMVEYESFLRREMPNRVRHQLELRIEDALNPIEETLRGQIVEIVRDVQLELFQSFRASIGRAPLSGRHEQEAAVVEANTPAEQIRDRDGGNHGALETTSRPAEGGMPHQFFAGQSAWEEQMQAYQPVPPLDIPSMDFDGELFDFSSLLNLPAPQDSTYGTLSMSRTETDKDHFF</sequence>
<organism evidence="10 11">
    <name type="scientific">Neoarthrinium moseri</name>
    <dbReference type="NCBI Taxonomy" id="1658444"/>
    <lineage>
        <taxon>Eukaryota</taxon>
        <taxon>Fungi</taxon>
        <taxon>Dikarya</taxon>
        <taxon>Ascomycota</taxon>
        <taxon>Pezizomycotina</taxon>
        <taxon>Sordariomycetes</taxon>
        <taxon>Xylariomycetidae</taxon>
        <taxon>Amphisphaeriales</taxon>
        <taxon>Apiosporaceae</taxon>
        <taxon>Neoarthrinium</taxon>
    </lineage>
</organism>
<feature type="compositionally biased region" description="Polar residues" evidence="8">
    <location>
        <begin position="886"/>
        <end position="896"/>
    </location>
</feature>
<evidence type="ECO:0000256" key="8">
    <source>
        <dbReference type="SAM" id="MobiDB-lite"/>
    </source>
</evidence>
<dbReference type="PROSITE" id="PS51299">
    <property type="entry name" value="HTH_APSES"/>
    <property type="match status" value="1"/>
</dbReference>
<dbReference type="GO" id="GO:0005634">
    <property type="term" value="C:nucleus"/>
    <property type="evidence" value="ECO:0007669"/>
    <property type="project" value="UniProtKB-SubCell"/>
</dbReference>
<proteinExistence type="inferred from homology"/>
<evidence type="ECO:0000256" key="4">
    <source>
        <dbReference type="ARBA" id="ARBA00023015"/>
    </source>
</evidence>
<keyword evidence="3" id="KW-0749">Sporulation</keyword>
<name>A0A9P9WET3_9PEZI</name>
<evidence type="ECO:0000256" key="6">
    <source>
        <dbReference type="ARBA" id="ARBA00023163"/>
    </source>
</evidence>
<comment type="similarity">
    <text evidence="2">Belongs to the EFG1/PHD1/stuA family.</text>
</comment>
<dbReference type="Pfam" id="PF04383">
    <property type="entry name" value="KilA-N"/>
    <property type="match status" value="1"/>
</dbReference>
<feature type="compositionally biased region" description="Basic and acidic residues" evidence="8">
    <location>
        <begin position="422"/>
        <end position="431"/>
    </location>
</feature>
<evidence type="ECO:0000313" key="11">
    <source>
        <dbReference type="Proteomes" id="UP000829685"/>
    </source>
</evidence>
<reference evidence="10" key="1">
    <citation type="submission" date="2021-03" db="EMBL/GenBank/DDBJ databases">
        <title>Revisited historic fungal species revealed as producer of novel bioactive compounds through whole genome sequencing and comparative genomics.</title>
        <authorList>
            <person name="Vignolle G.A."/>
            <person name="Hochenegger N."/>
            <person name="Mach R.L."/>
            <person name="Mach-Aigner A.R."/>
            <person name="Javad Rahimi M."/>
            <person name="Salim K.A."/>
            <person name="Chan C.M."/>
            <person name="Lim L.B.L."/>
            <person name="Cai F."/>
            <person name="Druzhinina I.S."/>
            <person name="U'Ren J.M."/>
            <person name="Derntl C."/>
        </authorList>
    </citation>
    <scope>NUCLEOTIDE SEQUENCE</scope>
    <source>
        <strain evidence="10">TUCIM 5799</strain>
    </source>
</reference>
<evidence type="ECO:0000256" key="2">
    <source>
        <dbReference type="ARBA" id="ARBA00007247"/>
    </source>
</evidence>
<dbReference type="InterPro" id="IPR029790">
    <property type="entry name" value="EFG1/Phd1/StuA"/>
</dbReference>
<dbReference type="InterPro" id="IPR036887">
    <property type="entry name" value="HTH_APSES_sf"/>
</dbReference>
<dbReference type="AlphaFoldDB" id="A0A9P9WET3"/>
<evidence type="ECO:0000256" key="5">
    <source>
        <dbReference type="ARBA" id="ARBA00023125"/>
    </source>
</evidence>
<feature type="domain" description="HTH APSES-type" evidence="9">
    <location>
        <begin position="106"/>
        <end position="212"/>
    </location>
</feature>
<dbReference type="GO" id="GO:0030435">
    <property type="term" value="P:sporulation resulting in formation of a cellular spore"/>
    <property type="evidence" value="ECO:0007669"/>
    <property type="project" value="UniProtKB-KW"/>
</dbReference>
<feature type="compositionally biased region" description="Polar residues" evidence="8">
    <location>
        <begin position="241"/>
        <end position="250"/>
    </location>
</feature>
<dbReference type="PANTHER" id="PTHR47792">
    <property type="entry name" value="PROTEIN SOK2-RELATED"/>
    <property type="match status" value="1"/>
</dbReference>
<dbReference type="SUPFAM" id="SSF54616">
    <property type="entry name" value="DNA-binding domain of Mlu1-box binding protein MBP1"/>
    <property type="match status" value="1"/>
</dbReference>
<feature type="compositionally biased region" description="Polar residues" evidence="8">
    <location>
        <begin position="533"/>
        <end position="543"/>
    </location>
</feature>
<feature type="region of interest" description="Disordered" evidence="8">
    <location>
        <begin position="886"/>
        <end position="905"/>
    </location>
</feature>
<keyword evidence="5" id="KW-0238">DNA-binding</keyword>
<keyword evidence="7" id="KW-0183">Conidiation</keyword>
<evidence type="ECO:0000256" key="7">
    <source>
        <dbReference type="ARBA" id="ARBA00023321"/>
    </source>
</evidence>
<feature type="compositionally biased region" description="Basic and acidic residues" evidence="8">
    <location>
        <begin position="552"/>
        <end position="566"/>
    </location>
</feature>
<dbReference type="GO" id="GO:0048315">
    <property type="term" value="P:conidium formation"/>
    <property type="evidence" value="ECO:0007669"/>
    <property type="project" value="UniProtKB-KW"/>
</dbReference>
<keyword evidence="4" id="KW-0805">Transcription regulation</keyword>